<feature type="signal peptide" evidence="1">
    <location>
        <begin position="1"/>
        <end position="23"/>
    </location>
</feature>
<name>A0ABM1ZB29_AEDAL</name>
<protein>
    <recommendedName>
        <fullName evidence="4">Secreted protein</fullName>
    </recommendedName>
</protein>
<keyword evidence="3" id="KW-1185">Reference proteome</keyword>
<dbReference type="Proteomes" id="UP000069940">
    <property type="component" value="Unassembled WGS sequence"/>
</dbReference>
<dbReference type="RefSeq" id="XP_062704136.1">
    <property type="nucleotide sequence ID" value="XM_062848152.1"/>
</dbReference>
<evidence type="ECO:0000313" key="2">
    <source>
        <dbReference type="EnsemblMetazoa" id="AALFPA23_016772.P24476"/>
    </source>
</evidence>
<sequence length="179" mass="19983">MYLFLNNIRLHAIVLVLVKTTAAVIPRAGSVQSRSGFVRFCRRRRILLHAIIPVLPQTTAAVIPRPGSVQSRSGFVRFCRRRRILLHAIIPVLPQTTAAVILRPGSVQFRLRSFLSGVKRHQSRPELSFLQHQTTQAPSDSISCRPDCINPCRASSLLAPYLFDPVPARSNDGILPTLF</sequence>
<organism evidence="2 3">
    <name type="scientific">Aedes albopictus</name>
    <name type="common">Asian tiger mosquito</name>
    <name type="synonym">Stegomyia albopicta</name>
    <dbReference type="NCBI Taxonomy" id="7160"/>
    <lineage>
        <taxon>Eukaryota</taxon>
        <taxon>Metazoa</taxon>
        <taxon>Ecdysozoa</taxon>
        <taxon>Arthropoda</taxon>
        <taxon>Hexapoda</taxon>
        <taxon>Insecta</taxon>
        <taxon>Pterygota</taxon>
        <taxon>Neoptera</taxon>
        <taxon>Endopterygota</taxon>
        <taxon>Diptera</taxon>
        <taxon>Nematocera</taxon>
        <taxon>Culicoidea</taxon>
        <taxon>Culicidae</taxon>
        <taxon>Culicinae</taxon>
        <taxon>Aedini</taxon>
        <taxon>Aedes</taxon>
        <taxon>Stegomyia</taxon>
    </lineage>
</organism>
<dbReference type="EnsemblMetazoa" id="AALFPA23_010626.R14908">
    <property type="protein sequence ID" value="AALFPA23_010626.P14908"/>
    <property type="gene ID" value="AALFPA23_010626"/>
</dbReference>
<evidence type="ECO:0000256" key="1">
    <source>
        <dbReference type="SAM" id="SignalP"/>
    </source>
</evidence>
<keyword evidence="1" id="KW-0732">Signal</keyword>
<reference evidence="2" key="2">
    <citation type="submission" date="2025-05" db="UniProtKB">
        <authorList>
            <consortium name="EnsemblMetazoa"/>
        </authorList>
    </citation>
    <scope>IDENTIFICATION</scope>
    <source>
        <strain evidence="2">Foshan</strain>
    </source>
</reference>
<dbReference type="GeneID" id="134286525"/>
<feature type="chain" id="PRO_5045023631" description="Secreted protein" evidence="1">
    <location>
        <begin position="24"/>
        <end position="179"/>
    </location>
</feature>
<dbReference type="GeneID" id="134286529"/>
<dbReference type="EnsemblMetazoa" id="AALFPA23_016772.R24476">
    <property type="protein sequence ID" value="AALFPA23_016772.P24476"/>
    <property type="gene ID" value="AALFPA23_016772"/>
</dbReference>
<evidence type="ECO:0008006" key="4">
    <source>
        <dbReference type="Google" id="ProtNLM"/>
    </source>
</evidence>
<evidence type="ECO:0000313" key="3">
    <source>
        <dbReference type="Proteomes" id="UP000069940"/>
    </source>
</evidence>
<dbReference type="RefSeq" id="XP_062704141.1">
    <property type="nucleotide sequence ID" value="XM_062848157.1"/>
</dbReference>
<reference evidence="3" key="1">
    <citation type="journal article" date="2015" name="Proc. Natl. Acad. Sci. U.S.A.">
        <title>Genome sequence of the Asian Tiger mosquito, Aedes albopictus, reveals insights into its biology, genetics, and evolution.</title>
        <authorList>
            <person name="Chen X.G."/>
            <person name="Jiang X."/>
            <person name="Gu J."/>
            <person name="Xu M."/>
            <person name="Wu Y."/>
            <person name="Deng Y."/>
            <person name="Zhang C."/>
            <person name="Bonizzoni M."/>
            <person name="Dermauw W."/>
            <person name="Vontas J."/>
            <person name="Armbruster P."/>
            <person name="Huang X."/>
            <person name="Yang Y."/>
            <person name="Zhang H."/>
            <person name="He W."/>
            <person name="Peng H."/>
            <person name="Liu Y."/>
            <person name="Wu K."/>
            <person name="Chen J."/>
            <person name="Lirakis M."/>
            <person name="Topalis P."/>
            <person name="Van Leeuwen T."/>
            <person name="Hall A.B."/>
            <person name="Jiang X."/>
            <person name="Thorpe C."/>
            <person name="Mueller R.L."/>
            <person name="Sun C."/>
            <person name="Waterhouse R.M."/>
            <person name="Yan G."/>
            <person name="Tu Z.J."/>
            <person name="Fang X."/>
            <person name="James A.A."/>
        </authorList>
    </citation>
    <scope>NUCLEOTIDE SEQUENCE [LARGE SCALE GENOMIC DNA]</scope>
    <source>
        <strain evidence="3">Foshan</strain>
    </source>
</reference>
<accession>A0ABM1ZB29</accession>
<proteinExistence type="predicted"/>